<feature type="domain" description="Thioredoxin" evidence="1">
    <location>
        <begin position="168"/>
        <end position="318"/>
    </location>
</feature>
<keyword evidence="3" id="KW-1185">Reference proteome</keyword>
<dbReference type="AlphaFoldDB" id="A0AAE1BDA6"/>
<protein>
    <recommendedName>
        <fullName evidence="1">Thioredoxin domain-containing protein</fullName>
    </recommendedName>
</protein>
<dbReference type="GO" id="GO:0030178">
    <property type="term" value="P:negative regulation of Wnt signaling pathway"/>
    <property type="evidence" value="ECO:0007669"/>
    <property type="project" value="TreeGrafter"/>
</dbReference>
<dbReference type="Gene3D" id="3.40.30.10">
    <property type="entry name" value="Glutaredoxin"/>
    <property type="match status" value="3"/>
</dbReference>
<dbReference type="SUPFAM" id="SSF52833">
    <property type="entry name" value="Thioredoxin-like"/>
    <property type="match status" value="2"/>
</dbReference>
<evidence type="ECO:0000313" key="3">
    <source>
        <dbReference type="Proteomes" id="UP001283361"/>
    </source>
</evidence>
<dbReference type="GO" id="GO:0004791">
    <property type="term" value="F:thioredoxin-disulfide reductase (NADPH) activity"/>
    <property type="evidence" value="ECO:0007669"/>
    <property type="project" value="TreeGrafter"/>
</dbReference>
<feature type="domain" description="Thioredoxin" evidence="1">
    <location>
        <begin position="1"/>
        <end position="162"/>
    </location>
</feature>
<comment type="caution">
    <text evidence="2">The sequence shown here is derived from an EMBL/GenBank/DDBJ whole genome shotgun (WGS) entry which is preliminary data.</text>
</comment>
<dbReference type="GO" id="GO:0005634">
    <property type="term" value="C:nucleus"/>
    <property type="evidence" value="ECO:0007669"/>
    <property type="project" value="TreeGrafter"/>
</dbReference>
<gene>
    <name evidence="2" type="ORF">RRG08_013824</name>
</gene>
<evidence type="ECO:0000313" key="2">
    <source>
        <dbReference type="EMBL" id="KAK3803241.1"/>
    </source>
</evidence>
<reference evidence="2" key="1">
    <citation type="journal article" date="2023" name="G3 (Bethesda)">
        <title>A reference genome for the long-term kleptoplast-retaining sea slug Elysia crispata morphotype clarki.</title>
        <authorList>
            <person name="Eastman K.E."/>
            <person name="Pendleton A.L."/>
            <person name="Shaikh M.A."/>
            <person name="Suttiyut T."/>
            <person name="Ogas R."/>
            <person name="Tomko P."/>
            <person name="Gavelis G."/>
            <person name="Widhalm J.R."/>
            <person name="Wisecaver J.H."/>
        </authorList>
    </citation>
    <scope>NUCLEOTIDE SEQUENCE</scope>
    <source>
        <strain evidence="2">ECLA1</strain>
    </source>
</reference>
<evidence type="ECO:0000259" key="1">
    <source>
        <dbReference type="PROSITE" id="PS51352"/>
    </source>
</evidence>
<accession>A0AAE1BDA6</accession>
<dbReference type="PANTHER" id="PTHR46472:SF1">
    <property type="entry name" value="NUCLEOREDOXIN"/>
    <property type="match status" value="1"/>
</dbReference>
<dbReference type="Proteomes" id="UP001283361">
    <property type="component" value="Unassembled WGS sequence"/>
</dbReference>
<organism evidence="2 3">
    <name type="scientific">Elysia crispata</name>
    <name type="common">lettuce slug</name>
    <dbReference type="NCBI Taxonomy" id="231223"/>
    <lineage>
        <taxon>Eukaryota</taxon>
        <taxon>Metazoa</taxon>
        <taxon>Spiralia</taxon>
        <taxon>Lophotrochozoa</taxon>
        <taxon>Mollusca</taxon>
        <taxon>Gastropoda</taxon>
        <taxon>Heterobranchia</taxon>
        <taxon>Euthyneura</taxon>
        <taxon>Panpulmonata</taxon>
        <taxon>Sacoglossa</taxon>
        <taxon>Placobranchoidea</taxon>
        <taxon>Plakobranchidae</taxon>
        <taxon>Elysia</taxon>
    </lineage>
</organism>
<dbReference type="GO" id="GO:0031397">
    <property type="term" value="P:negative regulation of protein ubiquitination"/>
    <property type="evidence" value="ECO:0007669"/>
    <property type="project" value="TreeGrafter"/>
</dbReference>
<dbReference type="InterPro" id="IPR012336">
    <property type="entry name" value="Thioredoxin-like_fold"/>
</dbReference>
<dbReference type="Pfam" id="PF13905">
    <property type="entry name" value="Thioredoxin_8"/>
    <property type="match status" value="2"/>
</dbReference>
<name>A0AAE1BDA6_9GAST</name>
<dbReference type="EMBL" id="JAWDGP010000175">
    <property type="protein sequence ID" value="KAK3803241.1"/>
    <property type="molecule type" value="Genomic_DNA"/>
</dbReference>
<dbReference type="InterPro" id="IPR036249">
    <property type="entry name" value="Thioredoxin-like_sf"/>
</dbReference>
<sequence>MAHTIESLLGETVQRSCGQAVSVRSLCGKERVVGFYFTASWSPPCRMFTPILTSFYESLRGASRPSGAGTDHLEIVQISWDRDETSFREAAGAAPWLSLPFQDRDRQRKLSRKFGVHGIPRLVLLDGETGRVITRDGFDRLQEDNSGSAFPWRRKPLADVIKGTLLQPVEGSETPDKVEASTVLESNKIVGFYFSAQWCIPCRYFDPELVRAYTELKKKGQSFQVIMVSADRSEESFQRHAAGVPWLTLPFEDPRNQAIKAHLGVDGIPMLVLVDCATGATITMQGRQALMQDPECQDFPWHPKPIEDLNPLASVVINERSCVILFTDGTEAGLEQGRSVLSAAATKESEKGDVRDLLFFVAGEDELSENVRDFADLDDTCPMLIILDSPEQNVYVCPDAKLSPQVASLFVDSFLQGELTPTPIPPMMADENLAECPSESQAEAVV</sequence>
<dbReference type="PROSITE" id="PS51352">
    <property type="entry name" value="THIOREDOXIN_2"/>
    <property type="match status" value="2"/>
</dbReference>
<dbReference type="InterPro" id="IPR013766">
    <property type="entry name" value="Thioredoxin_domain"/>
</dbReference>
<dbReference type="PANTHER" id="PTHR46472">
    <property type="entry name" value="NUCLEOREDOXIN"/>
    <property type="match status" value="1"/>
</dbReference>
<proteinExistence type="predicted"/>